<name>Q0RCP6_FRAAA</name>
<dbReference type="HOGENOM" id="CLU_2769842_0_0_11"/>
<dbReference type="AlphaFoldDB" id="Q0RCP6"/>
<feature type="region of interest" description="Disordered" evidence="1">
    <location>
        <begin position="1"/>
        <end position="69"/>
    </location>
</feature>
<sequence length="69" mass="6640">MISRAGAGPADAGAETAAGARAAVGPPSPADPGASPAGQYVTPPATPVTVSNTTHAPQRRATRPDTPPV</sequence>
<dbReference type="Proteomes" id="UP000000657">
    <property type="component" value="Chromosome"/>
</dbReference>
<accession>Q0RCP6</accession>
<proteinExistence type="predicted"/>
<evidence type="ECO:0000313" key="3">
    <source>
        <dbReference type="Proteomes" id="UP000000657"/>
    </source>
</evidence>
<dbReference type="STRING" id="326424.FRAAL6155"/>
<evidence type="ECO:0000256" key="1">
    <source>
        <dbReference type="SAM" id="MobiDB-lite"/>
    </source>
</evidence>
<organism evidence="2 3">
    <name type="scientific">Frankia alni (strain DSM 45986 / CECT 9034 / ACN14a)</name>
    <dbReference type="NCBI Taxonomy" id="326424"/>
    <lineage>
        <taxon>Bacteria</taxon>
        <taxon>Bacillati</taxon>
        <taxon>Actinomycetota</taxon>
        <taxon>Actinomycetes</taxon>
        <taxon>Frankiales</taxon>
        <taxon>Frankiaceae</taxon>
        <taxon>Frankia</taxon>
    </lineage>
</organism>
<keyword evidence="3" id="KW-1185">Reference proteome</keyword>
<dbReference type="EMBL" id="CT573213">
    <property type="protein sequence ID" value="CAJ64778.1"/>
    <property type="molecule type" value="Genomic_DNA"/>
</dbReference>
<feature type="compositionally biased region" description="Low complexity" evidence="1">
    <location>
        <begin position="1"/>
        <end position="38"/>
    </location>
</feature>
<protein>
    <submittedName>
        <fullName evidence="2">Uncharacterized protein</fullName>
    </submittedName>
</protein>
<evidence type="ECO:0000313" key="2">
    <source>
        <dbReference type="EMBL" id="CAJ64778.1"/>
    </source>
</evidence>
<dbReference type="KEGG" id="fal:FRAAL6155"/>
<reference evidence="2 3" key="1">
    <citation type="journal article" date="2007" name="Genome Res.">
        <title>Genome characteristics of facultatively symbiotic Frankia sp. strains reflect host range and host plant biogeography.</title>
        <authorList>
            <person name="Normand P."/>
            <person name="Lapierre P."/>
            <person name="Tisa L.S."/>
            <person name="Gogarten J.P."/>
            <person name="Alloisio N."/>
            <person name="Bagnarol E."/>
            <person name="Bassi C.A."/>
            <person name="Berry A.M."/>
            <person name="Bickhart D.M."/>
            <person name="Choisne N."/>
            <person name="Couloux A."/>
            <person name="Cournoyer B."/>
            <person name="Cruveiller S."/>
            <person name="Daubin V."/>
            <person name="Demange N."/>
            <person name="Francino M.P."/>
            <person name="Goltsman E."/>
            <person name="Huang Y."/>
            <person name="Kopp O.R."/>
            <person name="Labarre L."/>
            <person name="Lapidus A."/>
            <person name="Lavire C."/>
            <person name="Marechal J."/>
            <person name="Martinez M."/>
            <person name="Mastronunzio J.E."/>
            <person name="Mullin B.C."/>
            <person name="Niemann J."/>
            <person name="Pujic P."/>
            <person name="Rawnsley T."/>
            <person name="Rouy Z."/>
            <person name="Schenowitz C."/>
            <person name="Sellstedt A."/>
            <person name="Tavares F."/>
            <person name="Tomkins J.P."/>
            <person name="Vallenet D."/>
            <person name="Valverde C."/>
            <person name="Wall L.G."/>
            <person name="Wang Y."/>
            <person name="Medigue C."/>
            <person name="Benson D.R."/>
        </authorList>
    </citation>
    <scope>NUCLEOTIDE SEQUENCE [LARGE SCALE GENOMIC DNA]</scope>
    <source>
        <strain evidence="3">DSM 45986 / CECT 9034 / ACN14a</strain>
    </source>
</reference>
<gene>
    <name evidence="2" type="ordered locus">FRAAL6155</name>
</gene>